<feature type="signal peptide" evidence="1">
    <location>
        <begin position="1"/>
        <end position="15"/>
    </location>
</feature>
<organism evidence="3 4">
    <name type="scientific">Rhodovulum euryhalinum</name>
    <dbReference type="NCBI Taxonomy" id="35805"/>
    <lineage>
        <taxon>Bacteria</taxon>
        <taxon>Pseudomonadati</taxon>
        <taxon>Pseudomonadota</taxon>
        <taxon>Alphaproteobacteria</taxon>
        <taxon>Rhodobacterales</taxon>
        <taxon>Paracoccaceae</taxon>
        <taxon>Rhodovulum</taxon>
    </lineage>
</organism>
<dbReference type="OrthoDB" id="7859070at2"/>
<dbReference type="AlphaFoldDB" id="A0A4R2KK29"/>
<dbReference type="InterPro" id="IPR041205">
    <property type="entry name" value="ScsC_N"/>
</dbReference>
<gene>
    <name evidence="3" type="ORF">EV655_108208</name>
</gene>
<feature type="chain" id="PRO_5021033244" evidence="1">
    <location>
        <begin position="16"/>
        <end position="238"/>
    </location>
</feature>
<dbReference type="GO" id="GO:0016853">
    <property type="term" value="F:isomerase activity"/>
    <property type="evidence" value="ECO:0007669"/>
    <property type="project" value="UniProtKB-KW"/>
</dbReference>
<keyword evidence="4" id="KW-1185">Reference proteome</keyword>
<dbReference type="EMBL" id="SLWW01000008">
    <property type="protein sequence ID" value="TCO70966.1"/>
    <property type="molecule type" value="Genomic_DNA"/>
</dbReference>
<feature type="domain" description="Copper resistance protein ScsC N-terminal" evidence="2">
    <location>
        <begin position="22"/>
        <end position="52"/>
    </location>
</feature>
<dbReference type="Gene3D" id="3.40.30.10">
    <property type="entry name" value="Glutaredoxin"/>
    <property type="match status" value="1"/>
</dbReference>
<sequence>MIPLGLALAAAPAYAAGLDPAQRAAFRAEVRAYLLDHPEVIDEALAAAEARRYSDAVADDLARIEAHRVALFHDPADWSGGNPTGDVTLVTFVDYGCATCGPALAAARALADSDPGLRLIVKDAPAPGADRAARFARVVLVLAGPDAYRRAQDALFAAPDAAPATLDGIARALGLDPAGVARRMDDRAIAAALAANRGLMRDLDLGPPPAHVFERTLIRGDLPEAALAAIATAMRRKN</sequence>
<dbReference type="Pfam" id="PF18312">
    <property type="entry name" value="ScsC_N"/>
    <property type="match status" value="1"/>
</dbReference>
<dbReference type="InterPro" id="IPR036249">
    <property type="entry name" value="Thioredoxin-like_sf"/>
</dbReference>
<comment type="caution">
    <text evidence="3">The sequence shown here is derived from an EMBL/GenBank/DDBJ whole genome shotgun (WGS) entry which is preliminary data.</text>
</comment>
<proteinExistence type="predicted"/>
<name>A0A4R2KK29_9RHOB</name>
<evidence type="ECO:0000313" key="3">
    <source>
        <dbReference type="EMBL" id="TCO70966.1"/>
    </source>
</evidence>
<reference evidence="3 4" key="1">
    <citation type="submission" date="2019-03" db="EMBL/GenBank/DDBJ databases">
        <title>Genomic Encyclopedia of Type Strains, Phase IV (KMG-IV): sequencing the most valuable type-strain genomes for metagenomic binning, comparative biology and taxonomic classification.</title>
        <authorList>
            <person name="Goeker M."/>
        </authorList>
    </citation>
    <scope>NUCLEOTIDE SEQUENCE [LARGE SCALE GENOMIC DNA]</scope>
    <source>
        <strain evidence="3 4">DSM 4868</strain>
    </source>
</reference>
<protein>
    <submittedName>
        <fullName evidence="3">Protein-disulfide isomerase</fullName>
    </submittedName>
</protein>
<keyword evidence="1" id="KW-0732">Signal</keyword>
<dbReference type="SUPFAM" id="SSF52833">
    <property type="entry name" value="Thioredoxin-like"/>
    <property type="match status" value="1"/>
</dbReference>
<evidence type="ECO:0000259" key="2">
    <source>
        <dbReference type="Pfam" id="PF18312"/>
    </source>
</evidence>
<evidence type="ECO:0000313" key="4">
    <source>
        <dbReference type="Proteomes" id="UP000295142"/>
    </source>
</evidence>
<accession>A0A4R2KK29</accession>
<keyword evidence="3" id="KW-0413">Isomerase</keyword>
<evidence type="ECO:0000256" key="1">
    <source>
        <dbReference type="SAM" id="SignalP"/>
    </source>
</evidence>
<dbReference type="Proteomes" id="UP000295142">
    <property type="component" value="Unassembled WGS sequence"/>
</dbReference>